<name>A0A166N1B4_EXIGL</name>
<dbReference type="EMBL" id="KV426809">
    <property type="protein sequence ID" value="KZV78645.1"/>
    <property type="molecule type" value="Genomic_DNA"/>
</dbReference>
<reference evidence="1 2" key="1">
    <citation type="journal article" date="2016" name="Mol. Biol. Evol.">
        <title>Comparative Genomics of Early-Diverging Mushroom-Forming Fungi Provides Insights into the Origins of Lignocellulose Decay Capabilities.</title>
        <authorList>
            <person name="Nagy L.G."/>
            <person name="Riley R."/>
            <person name="Tritt A."/>
            <person name="Adam C."/>
            <person name="Daum C."/>
            <person name="Floudas D."/>
            <person name="Sun H."/>
            <person name="Yadav J.S."/>
            <person name="Pangilinan J."/>
            <person name="Larsson K.H."/>
            <person name="Matsuura K."/>
            <person name="Barry K."/>
            <person name="Labutti K."/>
            <person name="Kuo R."/>
            <person name="Ohm R.A."/>
            <person name="Bhattacharya S.S."/>
            <person name="Shirouzu T."/>
            <person name="Yoshinaga Y."/>
            <person name="Martin F.M."/>
            <person name="Grigoriev I.V."/>
            <person name="Hibbett D.S."/>
        </authorList>
    </citation>
    <scope>NUCLEOTIDE SEQUENCE [LARGE SCALE GENOMIC DNA]</scope>
    <source>
        <strain evidence="1 2">HHB12029</strain>
    </source>
</reference>
<evidence type="ECO:0000313" key="2">
    <source>
        <dbReference type="Proteomes" id="UP000077266"/>
    </source>
</evidence>
<proteinExistence type="predicted"/>
<keyword evidence="2" id="KW-1185">Reference proteome</keyword>
<evidence type="ECO:0000313" key="1">
    <source>
        <dbReference type="EMBL" id="KZV78645.1"/>
    </source>
</evidence>
<sequence>MLATPHPCCRVRYFARRTSVSSAWFLESGLHQVHVKHPASPSSVATRPCPMNGSACIALCTRASAPVRCKAILASAVHRRSLSAPFSPAGARRRCCRRAWRLRACSRLSLRGPSLAVLLSTPHWRRSWAFCAPRIIAAKPPVDCTVRTSDFGPDDRVRVPRALHGHGAKGRAHRVAVRGNIPIHFSVSALRCAVIRDMSLHLAPNCEPKGVGRKHFARYSCSAF</sequence>
<dbReference type="InParanoid" id="A0A166N1B4"/>
<dbReference type="AlphaFoldDB" id="A0A166N1B4"/>
<protein>
    <submittedName>
        <fullName evidence="1">Uncharacterized protein</fullName>
    </submittedName>
</protein>
<accession>A0A166N1B4</accession>
<dbReference type="Proteomes" id="UP000077266">
    <property type="component" value="Unassembled WGS sequence"/>
</dbReference>
<gene>
    <name evidence="1" type="ORF">EXIGLDRAFT_519551</name>
</gene>
<organism evidence="1 2">
    <name type="scientific">Exidia glandulosa HHB12029</name>
    <dbReference type="NCBI Taxonomy" id="1314781"/>
    <lineage>
        <taxon>Eukaryota</taxon>
        <taxon>Fungi</taxon>
        <taxon>Dikarya</taxon>
        <taxon>Basidiomycota</taxon>
        <taxon>Agaricomycotina</taxon>
        <taxon>Agaricomycetes</taxon>
        <taxon>Auriculariales</taxon>
        <taxon>Exidiaceae</taxon>
        <taxon>Exidia</taxon>
    </lineage>
</organism>